<dbReference type="PANTHER" id="PTHR42959:SF1">
    <property type="entry name" value="CARBAMOYLTRANSFERASE HYPF"/>
    <property type="match status" value="1"/>
</dbReference>
<name>A0A377D6I3_ECOLX</name>
<dbReference type="Proteomes" id="UP000254174">
    <property type="component" value="Unassembled WGS sequence"/>
</dbReference>
<feature type="domain" description="YrdC-like" evidence="1">
    <location>
        <begin position="1"/>
        <end position="148"/>
    </location>
</feature>
<dbReference type="GO" id="GO:0008270">
    <property type="term" value="F:zinc ion binding"/>
    <property type="evidence" value="ECO:0007669"/>
    <property type="project" value="TreeGrafter"/>
</dbReference>
<dbReference type="AlphaFoldDB" id="A0A377D6I3"/>
<dbReference type="Gene3D" id="3.90.870.40">
    <property type="match status" value="1"/>
</dbReference>
<dbReference type="PANTHER" id="PTHR42959">
    <property type="entry name" value="CARBAMOYLTRANSFERASE"/>
    <property type="match status" value="1"/>
</dbReference>
<reference evidence="2 3" key="1">
    <citation type="submission" date="2018-06" db="EMBL/GenBank/DDBJ databases">
        <authorList>
            <consortium name="Pathogen Informatics"/>
            <person name="Doyle S."/>
        </authorList>
    </citation>
    <scope>NUCLEOTIDE SEQUENCE [LARGE SCALE GENOMIC DNA]</scope>
    <source>
        <strain evidence="2 3">NCTC7922</strain>
    </source>
</reference>
<evidence type="ECO:0000313" key="3">
    <source>
        <dbReference type="Proteomes" id="UP000254174"/>
    </source>
</evidence>
<keyword evidence="2" id="KW-0808">Transferase</keyword>
<dbReference type="InterPro" id="IPR017945">
    <property type="entry name" value="DHBP_synth_RibB-like_a/b_dom"/>
</dbReference>
<dbReference type="Pfam" id="PF01300">
    <property type="entry name" value="Sua5_yciO_yrdC"/>
    <property type="match status" value="1"/>
</dbReference>
<dbReference type="SUPFAM" id="SSF55821">
    <property type="entry name" value="YrdC/RibB"/>
    <property type="match status" value="1"/>
</dbReference>
<dbReference type="GO" id="GO:0003725">
    <property type="term" value="F:double-stranded RNA binding"/>
    <property type="evidence" value="ECO:0007669"/>
    <property type="project" value="InterPro"/>
</dbReference>
<organism evidence="2 3">
    <name type="scientific">Escherichia coli</name>
    <dbReference type="NCBI Taxonomy" id="562"/>
    <lineage>
        <taxon>Bacteria</taxon>
        <taxon>Pseudomonadati</taxon>
        <taxon>Pseudomonadota</taxon>
        <taxon>Gammaproteobacteria</taxon>
        <taxon>Enterobacterales</taxon>
        <taxon>Enterobacteriaceae</taxon>
        <taxon>Escherichia</taxon>
    </lineage>
</organism>
<evidence type="ECO:0000259" key="1">
    <source>
        <dbReference type="PROSITE" id="PS51163"/>
    </source>
</evidence>
<evidence type="ECO:0000313" key="2">
    <source>
        <dbReference type="EMBL" id="STM16646.1"/>
    </source>
</evidence>
<proteinExistence type="predicted"/>
<dbReference type="InterPro" id="IPR051060">
    <property type="entry name" value="Carbamoyltrans_HypF-like"/>
</dbReference>
<sequence length="172" mass="18661">MRVTVTPVATLRARKHRPAKPLAVMLPVAEGLPDAARQLLTTPAAPIVLVDKKYVPELCDDIAPGLNEVGVMLPANPLQHLLLQELQCPLVMTSGNLSGKPPAISNEQALADLQGIADGFLIHNRDIVQRMDDSVVRESGEMLRRSRGYVPDALALPPGFKMFRLCCVSARI</sequence>
<dbReference type="EMBL" id="UGFC01000006">
    <property type="protein sequence ID" value="STM16646.1"/>
    <property type="molecule type" value="Genomic_DNA"/>
</dbReference>
<accession>A0A377D6I3</accession>
<protein>
    <submittedName>
        <fullName evidence="2">Hydrogenase maturation protein hypF</fullName>
        <ecNumber evidence="2">2.1.3.-</ecNumber>
    </submittedName>
</protein>
<dbReference type="EC" id="2.1.3.-" evidence="2"/>
<gene>
    <name evidence="2" type="primary">hypF_3</name>
    <name evidence="2" type="ORF">NCTC7922_03065</name>
</gene>
<dbReference type="GO" id="GO:0051604">
    <property type="term" value="P:protein maturation"/>
    <property type="evidence" value="ECO:0007669"/>
    <property type="project" value="TreeGrafter"/>
</dbReference>
<dbReference type="Gene3D" id="3.30.110.120">
    <property type="match status" value="1"/>
</dbReference>
<dbReference type="PROSITE" id="PS51163">
    <property type="entry name" value="YRDC"/>
    <property type="match status" value="1"/>
</dbReference>
<dbReference type="GO" id="GO:0016743">
    <property type="term" value="F:carboxyl- or carbamoyltransferase activity"/>
    <property type="evidence" value="ECO:0007669"/>
    <property type="project" value="TreeGrafter"/>
</dbReference>
<dbReference type="InterPro" id="IPR006070">
    <property type="entry name" value="Sua5-like_dom"/>
</dbReference>